<dbReference type="AlphaFoldDB" id="A0A3M8AGU6"/>
<keyword evidence="2" id="KW-1185">Reference proteome</keyword>
<accession>A0A3M8AGU6</accession>
<evidence type="ECO:0000313" key="2">
    <source>
        <dbReference type="Proteomes" id="UP000275048"/>
    </source>
</evidence>
<comment type="caution">
    <text evidence="1">The sequence shown here is derived from an EMBL/GenBank/DDBJ whole genome shotgun (WGS) entry which is preliminary data.</text>
</comment>
<proteinExistence type="predicted"/>
<dbReference type="EMBL" id="RHHB01000009">
    <property type="protein sequence ID" value="RNB50360.1"/>
    <property type="molecule type" value="Genomic_DNA"/>
</dbReference>
<gene>
    <name evidence="1" type="ORF">EDM22_07620</name>
</gene>
<organism evidence="1 2">
    <name type="scientific">Agromyces tardus</name>
    <dbReference type="NCBI Taxonomy" id="2583849"/>
    <lineage>
        <taxon>Bacteria</taxon>
        <taxon>Bacillati</taxon>
        <taxon>Actinomycetota</taxon>
        <taxon>Actinomycetes</taxon>
        <taxon>Micrococcales</taxon>
        <taxon>Microbacteriaceae</taxon>
        <taxon>Agromyces</taxon>
    </lineage>
</organism>
<evidence type="ECO:0008006" key="3">
    <source>
        <dbReference type="Google" id="ProtNLM"/>
    </source>
</evidence>
<protein>
    <recommendedName>
        <fullName evidence="3">HAF repeat-containing protein</fullName>
    </recommendedName>
</protein>
<sequence>MLALAMAAWSTIAFDPNPAIAVDADCGVHVLPSLDTSGASPHGELLAMTADGIYVGASDDAAGRQHATYWIGGVAHRVPIDLVDSGLLDVNDSHVAVGDGFDPTLDRWRGFVFDIDSGVVTWLPGIGGYWASARRINEHGVAVGDGGSPNGTAHPLRWDAPYTSAQRLPKVGGDGGHSGAWAVGINDHGDIVGSTVRGRLTPDRRDYGGVPAQEHWGDLDAIAWQPGPAGLEEAGPASHTWAVNNDGRSVGFADVDELQTTVAAYWSLDDGRLHLMGSVVPGMAQSYALGVSAGGWATGAVETIGIDEADRHAFVWTGSGDLLMLPGLAGAWTDNTSNAHGVDDARDEVVGMLTVDGISRPTVWRCASELGVAAGDAS</sequence>
<reference evidence="1 2" key="1">
    <citation type="submission" date="2018-10" db="EMBL/GenBank/DDBJ databases">
        <title>Isolation, diversity and antibacterial activity of antinobacteria from the wheat rhizosphere soil.</title>
        <authorList>
            <person name="Sun T."/>
        </authorList>
    </citation>
    <scope>NUCLEOTIDE SEQUENCE [LARGE SCALE GENOMIC DNA]</scope>
    <source>
        <strain evidence="1 2">SJ-23</strain>
    </source>
</reference>
<name>A0A3M8AGU6_9MICO</name>
<evidence type="ECO:0000313" key="1">
    <source>
        <dbReference type="EMBL" id="RNB50360.1"/>
    </source>
</evidence>
<dbReference type="Proteomes" id="UP000275048">
    <property type="component" value="Unassembled WGS sequence"/>
</dbReference>